<gene>
    <name evidence="1" type="ORF">MARPO_0092s0057</name>
</gene>
<dbReference type="AlphaFoldDB" id="A0A2R6WGW2"/>
<accession>A0A2R6WGW2</accession>
<dbReference type="Gramene" id="Mp5g12490.1">
    <property type="protein sequence ID" value="Mp5g12490.1.cds"/>
    <property type="gene ID" value="Mp5g12490"/>
</dbReference>
<evidence type="ECO:0000313" key="2">
    <source>
        <dbReference type="Proteomes" id="UP000244005"/>
    </source>
</evidence>
<dbReference type="EMBL" id="KZ772764">
    <property type="protein sequence ID" value="PTQ33096.1"/>
    <property type="molecule type" value="Genomic_DNA"/>
</dbReference>
<sequence>MWLRTCCPDGAAKDQTIITDISRFLYEVKPPILLRTSWPYPLRHFLASRLNKSKSASQSASLKLVHIPLSKCSISVPRISQRYLRFPSIAGKVRQTFAWKVLPSSSWSLSWTEFKGCTSDGEKSRG</sequence>
<reference evidence="2" key="1">
    <citation type="journal article" date="2017" name="Cell">
        <title>Insights into land plant evolution garnered from the Marchantia polymorpha genome.</title>
        <authorList>
            <person name="Bowman J.L."/>
            <person name="Kohchi T."/>
            <person name="Yamato K.T."/>
            <person name="Jenkins J."/>
            <person name="Shu S."/>
            <person name="Ishizaki K."/>
            <person name="Yamaoka S."/>
            <person name="Nishihama R."/>
            <person name="Nakamura Y."/>
            <person name="Berger F."/>
            <person name="Adam C."/>
            <person name="Aki S.S."/>
            <person name="Althoff F."/>
            <person name="Araki T."/>
            <person name="Arteaga-Vazquez M.A."/>
            <person name="Balasubrmanian S."/>
            <person name="Barry K."/>
            <person name="Bauer D."/>
            <person name="Boehm C.R."/>
            <person name="Briginshaw L."/>
            <person name="Caballero-Perez J."/>
            <person name="Catarino B."/>
            <person name="Chen F."/>
            <person name="Chiyoda S."/>
            <person name="Chovatia M."/>
            <person name="Davies K.M."/>
            <person name="Delmans M."/>
            <person name="Demura T."/>
            <person name="Dierschke T."/>
            <person name="Dolan L."/>
            <person name="Dorantes-Acosta A.E."/>
            <person name="Eklund D.M."/>
            <person name="Florent S.N."/>
            <person name="Flores-Sandoval E."/>
            <person name="Fujiyama A."/>
            <person name="Fukuzawa H."/>
            <person name="Galik B."/>
            <person name="Grimanelli D."/>
            <person name="Grimwood J."/>
            <person name="Grossniklaus U."/>
            <person name="Hamada T."/>
            <person name="Haseloff J."/>
            <person name="Hetherington A.J."/>
            <person name="Higo A."/>
            <person name="Hirakawa Y."/>
            <person name="Hundley H.N."/>
            <person name="Ikeda Y."/>
            <person name="Inoue K."/>
            <person name="Inoue S.I."/>
            <person name="Ishida S."/>
            <person name="Jia Q."/>
            <person name="Kakita M."/>
            <person name="Kanazawa T."/>
            <person name="Kawai Y."/>
            <person name="Kawashima T."/>
            <person name="Kennedy M."/>
            <person name="Kinose K."/>
            <person name="Kinoshita T."/>
            <person name="Kohara Y."/>
            <person name="Koide E."/>
            <person name="Komatsu K."/>
            <person name="Kopischke S."/>
            <person name="Kubo M."/>
            <person name="Kyozuka J."/>
            <person name="Lagercrantz U."/>
            <person name="Lin S.S."/>
            <person name="Lindquist E."/>
            <person name="Lipzen A.M."/>
            <person name="Lu C.W."/>
            <person name="De Luna E."/>
            <person name="Martienssen R.A."/>
            <person name="Minamino N."/>
            <person name="Mizutani M."/>
            <person name="Mizutani M."/>
            <person name="Mochizuki N."/>
            <person name="Monte I."/>
            <person name="Mosher R."/>
            <person name="Nagasaki H."/>
            <person name="Nakagami H."/>
            <person name="Naramoto S."/>
            <person name="Nishitani K."/>
            <person name="Ohtani M."/>
            <person name="Okamoto T."/>
            <person name="Okumura M."/>
            <person name="Phillips J."/>
            <person name="Pollak B."/>
            <person name="Reinders A."/>
            <person name="Rovekamp M."/>
            <person name="Sano R."/>
            <person name="Sawa S."/>
            <person name="Schmid M.W."/>
            <person name="Shirakawa M."/>
            <person name="Solano R."/>
            <person name="Spunde A."/>
            <person name="Suetsugu N."/>
            <person name="Sugano S."/>
            <person name="Sugiyama A."/>
            <person name="Sun R."/>
            <person name="Suzuki Y."/>
            <person name="Takenaka M."/>
            <person name="Takezawa D."/>
            <person name="Tomogane H."/>
            <person name="Tsuzuki M."/>
            <person name="Ueda T."/>
            <person name="Umeda M."/>
            <person name="Ward J.M."/>
            <person name="Watanabe Y."/>
            <person name="Yazaki K."/>
            <person name="Yokoyama R."/>
            <person name="Yoshitake Y."/>
            <person name="Yotsui I."/>
            <person name="Zachgo S."/>
            <person name="Schmutz J."/>
        </authorList>
    </citation>
    <scope>NUCLEOTIDE SEQUENCE [LARGE SCALE GENOMIC DNA]</scope>
    <source>
        <strain evidence="2">Tak-1</strain>
    </source>
</reference>
<protein>
    <submittedName>
        <fullName evidence="1">Uncharacterized protein</fullName>
    </submittedName>
</protein>
<evidence type="ECO:0000313" key="1">
    <source>
        <dbReference type="EMBL" id="PTQ33096.1"/>
    </source>
</evidence>
<dbReference type="Proteomes" id="UP000244005">
    <property type="component" value="Unassembled WGS sequence"/>
</dbReference>
<name>A0A2R6WGW2_MARPO</name>
<keyword evidence="2" id="KW-1185">Reference proteome</keyword>
<proteinExistence type="predicted"/>
<organism evidence="1 2">
    <name type="scientific">Marchantia polymorpha</name>
    <name type="common">Common liverwort</name>
    <name type="synonym">Marchantia aquatica</name>
    <dbReference type="NCBI Taxonomy" id="3197"/>
    <lineage>
        <taxon>Eukaryota</taxon>
        <taxon>Viridiplantae</taxon>
        <taxon>Streptophyta</taxon>
        <taxon>Embryophyta</taxon>
        <taxon>Marchantiophyta</taxon>
        <taxon>Marchantiopsida</taxon>
        <taxon>Marchantiidae</taxon>
        <taxon>Marchantiales</taxon>
        <taxon>Marchantiaceae</taxon>
        <taxon>Marchantia</taxon>
    </lineage>
</organism>